<accession>A0A834IE42</accession>
<dbReference type="PANTHER" id="PTHR19446">
    <property type="entry name" value="REVERSE TRANSCRIPTASES"/>
    <property type="match status" value="1"/>
</dbReference>
<evidence type="ECO:0000313" key="1">
    <source>
        <dbReference type="EMBL" id="KAF7278029.1"/>
    </source>
</evidence>
<dbReference type="OrthoDB" id="6778023at2759"/>
<comment type="caution">
    <text evidence="1">The sequence shown here is derived from an EMBL/GenBank/DDBJ whole genome shotgun (WGS) entry which is preliminary data.</text>
</comment>
<proteinExistence type="predicted"/>
<reference evidence="1" key="1">
    <citation type="submission" date="2020-08" db="EMBL/GenBank/DDBJ databases">
        <title>Genome sequencing and assembly of the red palm weevil Rhynchophorus ferrugineus.</title>
        <authorList>
            <person name="Dias G.B."/>
            <person name="Bergman C.M."/>
            <person name="Manee M."/>
        </authorList>
    </citation>
    <scope>NUCLEOTIDE SEQUENCE</scope>
    <source>
        <strain evidence="1">AA-2017</strain>
        <tissue evidence="1">Whole larva</tissue>
    </source>
</reference>
<dbReference type="Proteomes" id="UP000625711">
    <property type="component" value="Unassembled WGS sequence"/>
</dbReference>
<dbReference type="EMBL" id="JAACXV010000409">
    <property type="protein sequence ID" value="KAF7278029.1"/>
    <property type="molecule type" value="Genomic_DNA"/>
</dbReference>
<gene>
    <name evidence="1" type="ORF">GWI33_008949</name>
</gene>
<keyword evidence="2" id="KW-1185">Reference proteome</keyword>
<organism evidence="1 2">
    <name type="scientific">Rhynchophorus ferrugineus</name>
    <name type="common">Red palm weevil</name>
    <name type="synonym">Curculio ferrugineus</name>
    <dbReference type="NCBI Taxonomy" id="354439"/>
    <lineage>
        <taxon>Eukaryota</taxon>
        <taxon>Metazoa</taxon>
        <taxon>Ecdysozoa</taxon>
        <taxon>Arthropoda</taxon>
        <taxon>Hexapoda</taxon>
        <taxon>Insecta</taxon>
        <taxon>Pterygota</taxon>
        <taxon>Neoptera</taxon>
        <taxon>Endopterygota</taxon>
        <taxon>Coleoptera</taxon>
        <taxon>Polyphaga</taxon>
        <taxon>Cucujiformia</taxon>
        <taxon>Curculionidae</taxon>
        <taxon>Dryophthorinae</taxon>
        <taxon>Rhynchophorus</taxon>
    </lineage>
</organism>
<name>A0A834IE42_RHYFE</name>
<evidence type="ECO:0000313" key="2">
    <source>
        <dbReference type="Proteomes" id="UP000625711"/>
    </source>
</evidence>
<sequence length="87" mass="9816">MRLQHFPASWKHAHIAVIPKKGAKSSPSDYRPISLLSAISKIADRAILYALNFTKEHKIIPDEQFGFRAHHIRSSGYPSGRTHPSRS</sequence>
<dbReference type="AlphaFoldDB" id="A0A834IE42"/>
<protein>
    <submittedName>
        <fullName evidence="1">Uncharacterized protein</fullName>
    </submittedName>
</protein>